<dbReference type="InterPro" id="IPR018402">
    <property type="entry name" value="Mal/Na_symporter_MadM_N"/>
</dbReference>
<sequence length="255" mass="25824">MNLSEIIKDIFIENAFVMSFLLIAAGIAISGLISKYMFRGKIPTSAVAIVTGLVIAFVGGKITGGSQGIADIDMFTGIGILGGSSLRDFAIISTAYGASLNELKKSGIVGLVSLFIGVTYAFILGAVLALVFGYTSPADIATIGAGAVTFITGAVTGSAVGASSEVIALAIAIGVVKSIAVMIATPLLAKRIKLDNFRSAMIYGGIVGSTSGVSAGLTATDPKLVPYGAMTAIFLTGLGCLMCPTVFFGVVNLIF</sequence>
<dbReference type="Proteomes" id="UP000824091">
    <property type="component" value="Unassembled WGS sequence"/>
</dbReference>
<feature type="transmembrane region" description="Helical" evidence="1">
    <location>
        <begin position="200"/>
        <end position="220"/>
    </location>
</feature>
<dbReference type="InterPro" id="IPR004691">
    <property type="entry name" value="Mal/Na_symporter_MadM"/>
</dbReference>
<feature type="transmembrane region" description="Helical" evidence="1">
    <location>
        <begin position="232"/>
        <end position="254"/>
    </location>
</feature>
<dbReference type="AlphaFoldDB" id="A0A9D1I307"/>
<feature type="transmembrane region" description="Helical" evidence="1">
    <location>
        <begin position="108"/>
        <end position="133"/>
    </location>
</feature>
<keyword evidence="1" id="KW-1133">Transmembrane helix</keyword>
<reference evidence="3" key="1">
    <citation type="submission" date="2020-10" db="EMBL/GenBank/DDBJ databases">
        <authorList>
            <person name="Gilroy R."/>
        </authorList>
    </citation>
    <scope>NUCLEOTIDE SEQUENCE</scope>
    <source>
        <strain evidence="3">11300</strain>
    </source>
</reference>
<dbReference type="Pfam" id="PF03818">
    <property type="entry name" value="MadM"/>
    <property type="match status" value="1"/>
</dbReference>
<proteinExistence type="predicted"/>
<evidence type="ECO:0000259" key="2">
    <source>
        <dbReference type="Pfam" id="PF03818"/>
    </source>
</evidence>
<protein>
    <submittedName>
        <fullName evidence="3">Malonate transporter subunit MadM</fullName>
    </submittedName>
</protein>
<evidence type="ECO:0000256" key="1">
    <source>
        <dbReference type="SAM" id="Phobius"/>
    </source>
</evidence>
<evidence type="ECO:0000313" key="4">
    <source>
        <dbReference type="Proteomes" id="UP000824091"/>
    </source>
</evidence>
<feature type="transmembrane region" description="Helical" evidence="1">
    <location>
        <begin position="166"/>
        <end position="188"/>
    </location>
</feature>
<gene>
    <name evidence="3" type="primary">madM</name>
    <name evidence="3" type="ORF">IAD16_01385</name>
</gene>
<keyword evidence="1" id="KW-0472">Membrane</keyword>
<evidence type="ECO:0000313" key="3">
    <source>
        <dbReference type="EMBL" id="HIU27017.1"/>
    </source>
</evidence>
<dbReference type="GO" id="GO:0044668">
    <property type="term" value="F:sodium:malonate symporter activity"/>
    <property type="evidence" value="ECO:0007669"/>
    <property type="project" value="InterPro"/>
</dbReference>
<feature type="transmembrane region" description="Helical" evidence="1">
    <location>
        <begin position="12"/>
        <end position="33"/>
    </location>
</feature>
<accession>A0A9D1I307</accession>
<feature type="domain" description="Malonate/sodium symporter MadM subunit N-terminal" evidence="2">
    <location>
        <begin position="8"/>
        <end position="255"/>
    </location>
</feature>
<dbReference type="EMBL" id="DVMO01000021">
    <property type="protein sequence ID" value="HIU27017.1"/>
    <property type="molecule type" value="Genomic_DNA"/>
</dbReference>
<organism evidence="3 4">
    <name type="scientific">Candidatus Fimisoma avicola</name>
    <dbReference type="NCBI Taxonomy" id="2840826"/>
    <lineage>
        <taxon>Bacteria</taxon>
        <taxon>Bacillati</taxon>
        <taxon>Bacillota</taxon>
        <taxon>Clostridia</taxon>
        <taxon>Eubacteriales</taxon>
        <taxon>Candidatus Fimisoma</taxon>
    </lineage>
</organism>
<feature type="transmembrane region" description="Helical" evidence="1">
    <location>
        <begin position="140"/>
        <end position="160"/>
    </location>
</feature>
<name>A0A9D1I307_9FIRM</name>
<reference evidence="3" key="2">
    <citation type="journal article" date="2021" name="PeerJ">
        <title>Extensive microbial diversity within the chicken gut microbiome revealed by metagenomics and culture.</title>
        <authorList>
            <person name="Gilroy R."/>
            <person name="Ravi A."/>
            <person name="Getino M."/>
            <person name="Pursley I."/>
            <person name="Horton D.L."/>
            <person name="Alikhan N.F."/>
            <person name="Baker D."/>
            <person name="Gharbi K."/>
            <person name="Hall N."/>
            <person name="Watson M."/>
            <person name="Adriaenssens E.M."/>
            <person name="Foster-Nyarko E."/>
            <person name="Jarju S."/>
            <person name="Secka A."/>
            <person name="Antonio M."/>
            <person name="Oren A."/>
            <person name="Chaudhuri R.R."/>
            <person name="La Ragione R."/>
            <person name="Hildebrand F."/>
            <person name="Pallen M.J."/>
        </authorList>
    </citation>
    <scope>NUCLEOTIDE SEQUENCE</scope>
    <source>
        <strain evidence="3">11300</strain>
    </source>
</reference>
<dbReference type="NCBIfam" id="TIGR00808">
    <property type="entry name" value="malonate_madM"/>
    <property type="match status" value="1"/>
</dbReference>
<comment type="caution">
    <text evidence="3">The sequence shown here is derived from an EMBL/GenBank/DDBJ whole genome shotgun (WGS) entry which is preliminary data.</text>
</comment>
<keyword evidence="1" id="KW-0812">Transmembrane</keyword>
<feature type="transmembrane region" description="Helical" evidence="1">
    <location>
        <begin position="45"/>
        <end position="63"/>
    </location>
</feature>